<evidence type="ECO:0000256" key="1">
    <source>
        <dbReference type="SAM" id="MobiDB-lite"/>
    </source>
</evidence>
<name>A0A9P6WBT5_MAUEX</name>
<evidence type="ECO:0000259" key="2">
    <source>
        <dbReference type="PROSITE" id="PS50006"/>
    </source>
</evidence>
<dbReference type="InterPro" id="IPR008984">
    <property type="entry name" value="SMAD_FHA_dom_sf"/>
</dbReference>
<dbReference type="AlphaFoldDB" id="A0A9P6WBT5"/>
<dbReference type="PROSITE" id="PS50006">
    <property type="entry name" value="FHA_DOMAIN"/>
    <property type="match status" value="1"/>
</dbReference>
<evidence type="ECO:0000313" key="4">
    <source>
        <dbReference type="Proteomes" id="UP000750334"/>
    </source>
</evidence>
<dbReference type="SMART" id="SM00240">
    <property type="entry name" value="FHA"/>
    <property type="match status" value="1"/>
</dbReference>
<keyword evidence="4" id="KW-1185">Reference proteome</keyword>
<feature type="compositionally biased region" description="Basic residues" evidence="1">
    <location>
        <begin position="524"/>
        <end position="540"/>
    </location>
</feature>
<dbReference type="Proteomes" id="UP000750334">
    <property type="component" value="Unassembled WGS sequence"/>
</dbReference>
<dbReference type="Gene3D" id="2.60.200.20">
    <property type="match status" value="1"/>
</dbReference>
<accession>A0A9P6WBT5</accession>
<reference evidence="3 4" key="1">
    <citation type="submission" date="2020-11" db="EMBL/GenBank/DDBJ databases">
        <title>Kefir isolates.</title>
        <authorList>
            <person name="Marcisauskas S."/>
            <person name="Kim Y."/>
            <person name="Blasche S."/>
        </authorList>
    </citation>
    <scope>NUCLEOTIDE SEQUENCE [LARGE SCALE GENOMIC DNA]</scope>
    <source>
        <strain evidence="3 4">OG2</strain>
    </source>
</reference>
<feature type="region of interest" description="Disordered" evidence="1">
    <location>
        <begin position="518"/>
        <end position="540"/>
    </location>
</feature>
<dbReference type="InterPro" id="IPR000253">
    <property type="entry name" value="FHA_dom"/>
</dbReference>
<organism evidence="3 4">
    <name type="scientific">Maudiozyma exigua</name>
    <name type="common">Yeast</name>
    <name type="synonym">Kazachstania exigua</name>
    <dbReference type="NCBI Taxonomy" id="34358"/>
    <lineage>
        <taxon>Eukaryota</taxon>
        <taxon>Fungi</taxon>
        <taxon>Dikarya</taxon>
        <taxon>Ascomycota</taxon>
        <taxon>Saccharomycotina</taxon>
        <taxon>Saccharomycetes</taxon>
        <taxon>Saccharomycetales</taxon>
        <taxon>Saccharomycetaceae</taxon>
        <taxon>Maudiozyma</taxon>
    </lineage>
</organism>
<feature type="compositionally biased region" description="Basic residues" evidence="1">
    <location>
        <begin position="395"/>
        <end position="408"/>
    </location>
</feature>
<dbReference type="EMBL" id="PUHR01000080">
    <property type="protein sequence ID" value="KAG0668086.1"/>
    <property type="molecule type" value="Genomic_DNA"/>
</dbReference>
<proteinExistence type="predicted"/>
<feature type="region of interest" description="Disordered" evidence="1">
    <location>
        <begin position="384"/>
        <end position="418"/>
    </location>
</feature>
<dbReference type="SUPFAM" id="SSF49879">
    <property type="entry name" value="SMAD/FHA domain"/>
    <property type="match status" value="1"/>
</dbReference>
<feature type="compositionally biased region" description="Polar residues" evidence="1">
    <location>
        <begin position="384"/>
        <end position="394"/>
    </location>
</feature>
<protein>
    <recommendedName>
        <fullName evidence="2">FHA domain-containing protein</fullName>
    </recommendedName>
</protein>
<evidence type="ECO:0000313" key="3">
    <source>
        <dbReference type="EMBL" id="KAG0668086.1"/>
    </source>
</evidence>
<sequence length="540" mass="60216">MSLDCPPSSPVRFRLTSPSYDNIKGKQEKYEQLNAMVGNAKTMPTPDPSSSIGMELSSPVKNNIRNTVPTSPINEKIENLSTIDVGLERNSISHLTIGRKSSVCDIVLPKLQNISRQHAFITYLNKENVLKIECNGINGIVVILPGQGIQCNLCFESKKDNIFKVSLDETKGSLNKRLLSFVLDKGETVIMPFIEGTKIDFRQAEIALHIKDDIVNSGEDSVTESEEETSLMPIRTGIFQSTALDTPSKVIISRDQIKPLNAQKHTPITVSTDKVQSIQNPVVDDDKILISSATVTPLYQTPAHDPATPRKVINYVSASLRHNYETPIPGPGQSLEVNDNSSEKISQEMLDTVESVFNFTTTPEKQANTSSNKRPLEEDTAATNLEAVTTQPQVKKSKYKQKKNHRGKKETEPSHLSLDDLEDKGINCAEFQHILSNHLAFAAQQQTPLSQMKSINRKISQLSNEELLVLLENEKSIGVIKREGKDAAGKLLEEEFYYDLENDYDEDRKSLVTSLKGGRAGIRSSRKSHKQYFWKRPGKK</sequence>
<dbReference type="Pfam" id="PF00498">
    <property type="entry name" value="FHA"/>
    <property type="match status" value="1"/>
</dbReference>
<dbReference type="CDD" id="cd22699">
    <property type="entry name" value="FHA_PLM2-like"/>
    <property type="match status" value="1"/>
</dbReference>
<comment type="caution">
    <text evidence="3">The sequence shown here is derived from an EMBL/GenBank/DDBJ whole genome shotgun (WGS) entry which is preliminary data.</text>
</comment>
<gene>
    <name evidence="3" type="ORF">C6P45_005093</name>
</gene>
<feature type="domain" description="FHA" evidence="2">
    <location>
        <begin position="95"/>
        <end position="142"/>
    </location>
</feature>
<dbReference type="OrthoDB" id="5348546at2759"/>